<gene>
    <name evidence="3" type="ORF">SHK19_00190</name>
</gene>
<dbReference type="RefSeq" id="WP_322937512.1">
    <property type="nucleotide sequence ID" value="NZ_CP141059.1"/>
</dbReference>
<feature type="domain" description="DUF418" evidence="2">
    <location>
        <begin position="252"/>
        <end position="407"/>
    </location>
</feature>
<sequence>MTHAPAPARPDRALSAPDPLDRVSRIPAVDVLRGLALGGIVVVNVLLFKASPSFEHLAATAIDGTVDRVAAVLVKVLAEGKFIGLFSLLFGFGVATQVGRWQAQGLPWRRLYARRMAALGVIGAAHLFLVWYGDILTTYAVVSVVLALFVNRTARTQLRWALGILGTLSAIGLGGLALLAIRWLTGSSALAAAERSAGDSDAAEVPRLDEIYRNGGYLELVQERLTKPGGLIFGLTFSLVVLAMMLLGMYVARAGLLADVAAHRARFVATARIGIGVGLPLNILVVIVQSTGGLFTVLAAQILLMALAAPLLALGLGAAVVLLSERRTLRALSAAGRLALTNYLLQSLVLTFVMYSYGLGLYGELGVAVGVAIALALYLTQLVAAVWWDSRVGAGPVELIWRRATYGWRRSSAS</sequence>
<keyword evidence="1" id="KW-1133">Transmembrane helix</keyword>
<dbReference type="EMBL" id="CP141059">
    <property type="protein sequence ID" value="WQQ26665.1"/>
    <property type="molecule type" value="Genomic_DNA"/>
</dbReference>
<feature type="transmembrane region" description="Helical" evidence="1">
    <location>
        <begin position="335"/>
        <end position="355"/>
    </location>
</feature>
<reference evidence="4" key="1">
    <citation type="submission" date="2023-12" db="EMBL/GenBank/DDBJ databases">
        <title>Novel species in genus Nocardioides.</title>
        <authorList>
            <person name="Zhou H."/>
        </authorList>
    </citation>
    <scope>NUCLEOTIDE SEQUENCE [LARGE SCALE GENOMIC DNA]</scope>
    <source>
        <strain evidence="4">HM61</strain>
    </source>
</reference>
<feature type="transmembrane region" description="Helical" evidence="1">
    <location>
        <begin position="367"/>
        <end position="388"/>
    </location>
</feature>
<feature type="transmembrane region" description="Helical" evidence="1">
    <location>
        <begin position="273"/>
        <end position="292"/>
    </location>
</feature>
<feature type="transmembrane region" description="Helical" evidence="1">
    <location>
        <begin position="160"/>
        <end position="181"/>
    </location>
</feature>
<feature type="transmembrane region" description="Helical" evidence="1">
    <location>
        <begin position="231"/>
        <end position="252"/>
    </location>
</feature>
<dbReference type="PANTHER" id="PTHR30590:SF2">
    <property type="entry name" value="INNER MEMBRANE PROTEIN"/>
    <property type="match status" value="1"/>
</dbReference>
<keyword evidence="1" id="KW-0472">Membrane</keyword>
<name>A0ABZ0ZQR8_9ACTN</name>
<feature type="transmembrane region" description="Helical" evidence="1">
    <location>
        <begin position="298"/>
        <end position="323"/>
    </location>
</feature>
<evidence type="ECO:0000259" key="2">
    <source>
        <dbReference type="Pfam" id="PF04235"/>
    </source>
</evidence>
<keyword evidence="4" id="KW-1185">Reference proteome</keyword>
<evidence type="ECO:0000313" key="4">
    <source>
        <dbReference type="Proteomes" id="UP001327225"/>
    </source>
</evidence>
<dbReference type="InterPro" id="IPR052529">
    <property type="entry name" value="Bact_Transport_Assoc"/>
</dbReference>
<proteinExistence type="predicted"/>
<dbReference type="PANTHER" id="PTHR30590">
    <property type="entry name" value="INNER MEMBRANE PROTEIN"/>
    <property type="match status" value="1"/>
</dbReference>
<protein>
    <submittedName>
        <fullName evidence="3">DUF418 domain-containing protein</fullName>
    </submittedName>
</protein>
<dbReference type="Pfam" id="PF04235">
    <property type="entry name" value="DUF418"/>
    <property type="match status" value="1"/>
</dbReference>
<feature type="transmembrane region" description="Helical" evidence="1">
    <location>
        <begin position="135"/>
        <end position="153"/>
    </location>
</feature>
<keyword evidence="1" id="KW-0812">Transmembrane</keyword>
<feature type="transmembrane region" description="Helical" evidence="1">
    <location>
        <begin position="31"/>
        <end position="48"/>
    </location>
</feature>
<dbReference type="Proteomes" id="UP001327225">
    <property type="component" value="Chromosome"/>
</dbReference>
<evidence type="ECO:0000313" key="3">
    <source>
        <dbReference type="EMBL" id="WQQ26665.1"/>
    </source>
</evidence>
<evidence type="ECO:0000256" key="1">
    <source>
        <dbReference type="SAM" id="Phobius"/>
    </source>
</evidence>
<dbReference type="InterPro" id="IPR007349">
    <property type="entry name" value="DUF418"/>
</dbReference>
<accession>A0ABZ0ZQR8</accession>
<organism evidence="3 4">
    <name type="scientific">Nocardioides bizhenqiangii</name>
    <dbReference type="NCBI Taxonomy" id="3095076"/>
    <lineage>
        <taxon>Bacteria</taxon>
        <taxon>Bacillati</taxon>
        <taxon>Actinomycetota</taxon>
        <taxon>Actinomycetes</taxon>
        <taxon>Propionibacteriales</taxon>
        <taxon>Nocardioidaceae</taxon>
        <taxon>Nocardioides</taxon>
    </lineage>
</organism>